<proteinExistence type="predicted"/>
<accession>A0ABZ1D610</accession>
<evidence type="ECO:0000313" key="2">
    <source>
        <dbReference type="Proteomes" id="UP001329825"/>
    </source>
</evidence>
<sequence length="147" mass="16037">MSLISSITSSIFNVSSASSSPPSQQYRITSSGGIIVAIPKLDESAMDDLLKSNKLSSNSAITLTGARYKDPSVFFPERREEVQSTIKELKSLSIKIENNEIHQSVDQSIRLDASQVSGYLSRTCDEADKKGPMGPLYEISFGRDEGK</sequence>
<dbReference type="GeneID" id="87958591"/>
<name>A0ABZ1D610_9TREE</name>
<reference evidence="1 2" key="1">
    <citation type="submission" date="2024-01" db="EMBL/GenBank/DDBJ databases">
        <title>Comparative genomics of Cryptococcus and Kwoniella reveals pathogenesis evolution and contrasting modes of karyotype evolution via chromosome fusion or intercentromeric recombination.</title>
        <authorList>
            <person name="Coelho M.A."/>
            <person name="David-Palma M."/>
            <person name="Shea T."/>
            <person name="Bowers K."/>
            <person name="McGinley-Smith S."/>
            <person name="Mohammad A.W."/>
            <person name="Gnirke A."/>
            <person name="Yurkov A.M."/>
            <person name="Nowrousian M."/>
            <person name="Sun S."/>
            <person name="Cuomo C.A."/>
            <person name="Heitman J."/>
        </authorList>
    </citation>
    <scope>NUCLEOTIDE SEQUENCE [LARGE SCALE GENOMIC DNA]</scope>
    <source>
        <strain evidence="1">CBS 11374</strain>
    </source>
</reference>
<protein>
    <submittedName>
        <fullName evidence="1">Uncharacterized protein</fullName>
    </submittedName>
</protein>
<dbReference type="RefSeq" id="XP_062794214.1">
    <property type="nucleotide sequence ID" value="XM_062938163.1"/>
</dbReference>
<dbReference type="Proteomes" id="UP001329825">
    <property type="component" value="Chromosome 9"/>
</dbReference>
<organism evidence="1 2">
    <name type="scientific">Kwoniella shivajii</name>
    <dbReference type="NCBI Taxonomy" id="564305"/>
    <lineage>
        <taxon>Eukaryota</taxon>
        <taxon>Fungi</taxon>
        <taxon>Dikarya</taxon>
        <taxon>Basidiomycota</taxon>
        <taxon>Agaricomycotina</taxon>
        <taxon>Tremellomycetes</taxon>
        <taxon>Tremellales</taxon>
        <taxon>Cryptococcaceae</taxon>
        <taxon>Kwoniella</taxon>
    </lineage>
</organism>
<keyword evidence="2" id="KW-1185">Reference proteome</keyword>
<evidence type="ECO:0000313" key="1">
    <source>
        <dbReference type="EMBL" id="WRT69475.1"/>
    </source>
</evidence>
<dbReference type="EMBL" id="CP141889">
    <property type="protein sequence ID" value="WRT69475.1"/>
    <property type="molecule type" value="Genomic_DNA"/>
</dbReference>
<gene>
    <name evidence="1" type="ORF">IL334_006461</name>
</gene>